<dbReference type="Gene3D" id="1.20.1280.50">
    <property type="match status" value="1"/>
</dbReference>
<dbReference type="InterPro" id="IPR050942">
    <property type="entry name" value="F-box_BR-signaling"/>
</dbReference>
<dbReference type="InterPro" id="IPR005174">
    <property type="entry name" value="KIB1-4_b-propeller"/>
</dbReference>
<dbReference type="SMART" id="SM00256">
    <property type="entry name" value="FBOX"/>
    <property type="match status" value="1"/>
</dbReference>
<name>A0A398A4G6_BRACM</name>
<dbReference type="Pfam" id="PF03478">
    <property type="entry name" value="Beta-prop_KIB1-4"/>
    <property type="match status" value="1"/>
</dbReference>
<dbReference type="PANTHER" id="PTHR44259:SF26">
    <property type="entry name" value="F-BOX FAMILY PROTEIN-LIKE PROTEIN"/>
    <property type="match status" value="1"/>
</dbReference>
<gene>
    <name evidence="2" type="ORF">BRARA_C04601</name>
</gene>
<dbReference type="AlphaFoldDB" id="A0A398A4G6"/>
<dbReference type="Proteomes" id="UP000264353">
    <property type="component" value="Chromosome A3"/>
</dbReference>
<evidence type="ECO:0000259" key="1">
    <source>
        <dbReference type="SMART" id="SM00256"/>
    </source>
</evidence>
<dbReference type="PANTHER" id="PTHR44259">
    <property type="entry name" value="OS07G0183000 PROTEIN-RELATED"/>
    <property type="match status" value="1"/>
</dbReference>
<dbReference type="InterPro" id="IPR001810">
    <property type="entry name" value="F-box_dom"/>
</dbReference>
<organism evidence="2 3">
    <name type="scientific">Brassica campestris</name>
    <name type="common">Field mustard</name>
    <dbReference type="NCBI Taxonomy" id="3711"/>
    <lineage>
        <taxon>Eukaryota</taxon>
        <taxon>Viridiplantae</taxon>
        <taxon>Streptophyta</taxon>
        <taxon>Embryophyta</taxon>
        <taxon>Tracheophyta</taxon>
        <taxon>Spermatophyta</taxon>
        <taxon>Magnoliopsida</taxon>
        <taxon>eudicotyledons</taxon>
        <taxon>Gunneridae</taxon>
        <taxon>Pentapetalae</taxon>
        <taxon>rosids</taxon>
        <taxon>malvids</taxon>
        <taxon>Brassicales</taxon>
        <taxon>Brassicaceae</taxon>
        <taxon>Brassiceae</taxon>
        <taxon>Brassica</taxon>
    </lineage>
</organism>
<evidence type="ECO:0000313" key="2">
    <source>
        <dbReference type="EMBL" id="RID72722.1"/>
    </source>
</evidence>
<dbReference type="EMBL" id="CM010630">
    <property type="protein sequence ID" value="RID72722.1"/>
    <property type="molecule type" value="Genomic_DNA"/>
</dbReference>
<sequence>MYSINEIRRCLLLLATKKKLSPNDHNLVRGDIAMKKKLNPNYHKRLRGEASKSWSDLPFDLLNLVFERLSFADFQRAKSVCSSWRSSSRQCVPKNHIPWVLRFPQNNENSSCMLFNPEEKDKLYKTQDLGLEFAKSSCMKTYGSWLLMQNLQSNLFIVNLFTGERINLPPVESQFGMTKIQSPVFWIDEKTKDHVVSWARSKKCVVYSKTGDNSWNKIPKSSGCLDMVYKDHKLYFSSYSGKVKIFDFSGEIPQQIVIEEKHIVPPLVILKPIDYSVHWPSIDATNIVVTVTGDVLKVVKVWTYWSRSWSFRLYKVYSLGFKQHEQVYSLGDEAMLLDLGITVLANDNDGIRRNSIYFSDCKNTNKVFHFSFETRKMERLHKFDCSSVQLSSSQWFLPSNSLRHD</sequence>
<proteinExistence type="predicted"/>
<dbReference type="SUPFAM" id="SSF69322">
    <property type="entry name" value="Tricorn protease domain 2"/>
    <property type="match status" value="1"/>
</dbReference>
<reference evidence="2 3" key="1">
    <citation type="submission" date="2018-06" db="EMBL/GenBank/DDBJ databases">
        <title>WGS assembly of Brassica rapa FPsc.</title>
        <authorList>
            <person name="Bowman J."/>
            <person name="Kohchi T."/>
            <person name="Yamato K."/>
            <person name="Jenkins J."/>
            <person name="Shu S."/>
            <person name="Ishizaki K."/>
            <person name="Yamaoka S."/>
            <person name="Nishihama R."/>
            <person name="Nakamura Y."/>
            <person name="Berger F."/>
            <person name="Adam C."/>
            <person name="Aki S."/>
            <person name="Althoff F."/>
            <person name="Araki T."/>
            <person name="Arteaga-Vazquez M."/>
            <person name="Balasubrmanian S."/>
            <person name="Bauer D."/>
            <person name="Boehm C."/>
            <person name="Briginshaw L."/>
            <person name="Caballero-Perez J."/>
            <person name="Catarino B."/>
            <person name="Chen F."/>
            <person name="Chiyoda S."/>
            <person name="Chovatia M."/>
            <person name="Davies K."/>
            <person name="Delmans M."/>
            <person name="Demura T."/>
            <person name="Dierschke T."/>
            <person name="Dolan L."/>
            <person name="Dorantes-Acosta A."/>
            <person name="Eklund D."/>
            <person name="Florent S."/>
            <person name="Flores-Sandoval E."/>
            <person name="Fujiyama A."/>
            <person name="Fukuzawa H."/>
            <person name="Galik B."/>
            <person name="Grimanelli D."/>
            <person name="Grimwood J."/>
            <person name="Grossniklaus U."/>
            <person name="Hamada T."/>
            <person name="Haseloff J."/>
            <person name="Hetherington A."/>
            <person name="Higo A."/>
            <person name="Hirakawa Y."/>
            <person name="Hundley H."/>
            <person name="Ikeda Y."/>
            <person name="Inoue K."/>
            <person name="Inoue S."/>
            <person name="Ishida S."/>
            <person name="Jia Q."/>
            <person name="Kakita M."/>
            <person name="Kanazawa T."/>
            <person name="Kawai Y."/>
            <person name="Kawashima T."/>
            <person name="Kennedy M."/>
            <person name="Kinose K."/>
            <person name="Kinoshita T."/>
            <person name="Kohara Y."/>
            <person name="Koide E."/>
            <person name="Komatsu K."/>
            <person name="Kopischke S."/>
            <person name="Kubo M."/>
            <person name="Kyozuka J."/>
            <person name="Lagercrantz U."/>
            <person name="Lin S."/>
            <person name="Lindquist E."/>
            <person name="Lipzen A."/>
            <person name="Lu C."/>
            <person name="Luna E."/>
            <person name="Martienssen R."/>
            <person name="Minamino N."/>
            <person name="Mizutani M."/>
            <person name="Mizutani M."/>
            <person name="Mochizuki N."/>
            <person name="Monte I."/>
            <person name="Mosher R."/>
            <person name="Nagasaki H."/>
            <person name="Nakagami H."/>
            <person name="Naramoto S."/>
            <person name="Nishitani K."/>
            <person name="Ohtani M."/>
            <person name="Okamoto T."/>
            <person name="Okumura M."/>
            <person name="Phillips J."/>
            <person name="Pollak B."/>
            <person name="Reinders A."/>
            <person name="Roevekamp M."/>
            <person name="Sano R."/>
            <person name="Sawa S."/>
            <person name="Schmid M."/>
            <person name="Shirakawa M."/>
            <person name="Solano R."/>
            <person name="Spunde A."/>
            <person name="Suetsugu N."/>
            <person name="Sugano S."/>
            <person name="Sugiyama A."/>
            <person name="Sun R."/>
            <person name="Suzuki Y."/>
            <person name="Takenaka M."/>
            <person name="Takezawa D."/>
            <person name="Tomogane H."/>
            <person name="Tsuzuki M."/>
            <person name="Ueda T."/>
            <person name="Umeda M."/>
            <person name="Ward J."/>
            <person name="Watanabe Y."/>
            <person name="Yazaki K."/>
            <person name="Yokoyama R."/>
            <person name="Yoshitake Y."/>
            <person name="Yotsui I."/>
            <person name="Zachgo S."/>
            <person name="Schmutz J."/>
        </authorList>
    </citation>
    <scope>NUCLEOTIDE SEQUENCE [LARGE SCALE GENOMIC DNA]</scope>
    <source>
        <strain evidence="3">cv. B-3</strain>
    </source>
</reference>
<dbReference type="InterPro" id="IPR036047">
    <property type="entry name" value="F-box-like_dom_sf"/>
</dbReference>
<protein>
    <recommendedName>
        <fullName evidence="1">F-box domain-containing protein</fullName>
    </recommendedName>
</protein>
<accession>A0A398A4G6</accession>
<dbReference type="SUPFAM" id="SSF81383">
    <property type="entry name" value="F-box domain"/>
    <property type="match status" value="1"/>
</dbReference>
<feature type="domain" description="F-box" evidence="1">
    <location>
        <begin position="57"/>
        <end position="97"/>
    </location>
</feature>
<dbReference type="Pfam" id="PF00646">
    <property type="entry name" value="F-box"/>
    <property type="match status" value="1"/>
</dbReference>
<evidence type="ECO:0000313" key="3">
    <source>
        <dbReference type="Proteomes" id="UP000264353"/>
    </source>
</evidence>